<name>A0A9N8P5U3_9PEZI</name>
<feature type="domain" description="F-box" evidence="1">
    <location>
        <begin position="1"/>
        <end position="55"/>
    </location>
</feature>
<dbReference type="SUPFAM" id="SSF81383">
    <property type="entry name" value="F-box domain"/>
    <property type="match status" value="1"/>
</dbReference>
<accession>A0A9N8P5U3</accession>
<dbReference type="InterPro" id="IPR032675">
    <property type="entry name" value="LRR_dom_sf"/>
</dbReference>
<evidence type="ECO:0000313" key="3">
    <source>
        <dbReference type="Proteomes" id="UP000716446"/>
    </source>
</evidence>
<comment type="caution">
    <text evidence="2">The sequence shown here is derived from an EMBL/GenBank/DDBJ whole genome shotgun (WGS) entry which is preliminary data.</text>
</comment>
<keyword evidence="3" id="KW-1185">Reference proteome</keyword>
<dbReference type="Proteomes" id="UP000716446">
    <property type="component" value="Unassembled WGS sequence"/>
</dbReference>
<dbReference type="PROSITE" id="PS50181">
    <property type="entry name" value="FBOX"/>
    <property type="match status" value="1"/>
</dbReference>
<evidence type="ECO:0000259" key="1">
    <source>
        <dbReference type="PROSITE" id="PS50181"/>
    </source>
</evidence>
<proteinExistence type="predicted"/>
<gene>
    <name evidence="2" type="ORF">AWRI4619_LOCUS1568</name>
</gene>
<dbReference type="InterPro" id="IPR036047">
    <property type="entry name" value="F-box-like_dom_sf"/>
</dbReference>
<dbReference type="Gene3D" id="3.80.10.10">
    <property type="entry name" value="Ribonuclease Inhibitor"/>
    <property type="match status" value="1"/>
</dbReference>
<dbReference type="InterPro" id="IPR001810">
    <property type="entry name" value="F-box_dom"/>
</dbReference>
<protein>
    <recommendedName>
        <fullName evidence="1">F-box domain-containing protein</fullName>
    </recommendedName>
</protein>
<reference evidence="2" key="1">
    <citation type="submission" date="2020-06" db="EMBL/GenBank/DDBJ databases">
        <authorList>
            <person name="Onetto C."/>
        </authorList>
    </citation>
    <scope>NUCLEOTIDE SEQUENCE</scope>
</reference>
<organism evidence="2 3">
    <name type="scientific">Aureobasidium vineae</name>
    <dbReference type="NCBI Taxonomy" id="2773715"/>
    <lineage>
        <taxon>Eukaryota</taxon>
        <taxon>Fungi</taxon>
        <taxon>Dikarya</taxon>
        <taxon>Ascomycota</taxon>
        <taxon>Pezizomycotina</taxon>
        <taxon>Dothideomycetes</taxon>
        <taxon>Dothideomycetidae</taxon>
        <taxon>Dothideales</taxon>
        <taxon>Saccotheciaceae</taxon>
        <taxon>Aureobasidium</taxon>
    </lineage>
</organism>
<sequence length="389" mass="45194">MDTLPLELKQRVCSYLTPKDLKSLRLTSKVYAVAAGRYLLPRIFLFNHSDSFQDLQDIVNNPDLRHSVTTLIVDTSCLPLFPKYQDWARLFTEESATADQTGPLTAEAATNKNDTRAKRALRRERNKTSMLDGIALAFQKCPKLSNLVIECYGQRKESSTMAEKRERFYRDIPLATAQRSRYWYHWSWDSMYFNFWDIMKQVHNVDRALGSLGRASSFLASIVARAPKLESVGLVDSLGDNRYDGLFSLMGESVLGNLRVLSLTHLGCQENDLVRFLLRHSNTLQRLNITYRYPEWSVDWTSFATRVRGQLPNLRRVQLVNLPRSYHLQPMINFWAHPMPQIDYMVEKDILQDHEHELETGPMEIEDGLWADYEKLFFPAKTKMQKSRN</sequence>
<dbReference type="EMBL" id="CAIJEN010000002">
    <property type="protein sequence ID" value="CAD0083001.1"/>
    <property type="molecule type" value="Genomic_DNA"/>
</dbReference>
<dbReference type="CDD" id="cd09917">
    <property type="entry name" value="F-box_SF"/>
    <property type="match status" value="1"/>
</dbReference>
<evidence type="ECO:0000313" key="2">
    <source>
        <dbReference type="EMBL" id="CAD0083001.1"/>
    </source>
</evidence>
<dbReference type="AlphaFoldDB" id="A0A9N8P5U3"/>